<name>A0A7S0R827_9CHLO</name>
<sequence>MNTVAFATTPVGLGAQLRVRNRVQARSAIPRPQLPARHAVIMAKNEEPQAETSWVKNKALGALLAGALMLSSAFPDEALAAKSAGRAGGRGGFSSRAQARRAPPPRTTSGTTNVTVVQTAPPIFGGFGGFGYGGMYASPFGGFGFFPVFGFGAGILQFMLLLFVLQVLFSFVTSMFSRGDDEPTNKKDKSDFDDF</sequence>
<feature type="transmembrane region" description="Helical" evidence="2">
    <location>
        <begin position="145"/>
        <end position="169"/>
    </location>
</feature>
<proteinExistence type="predicted"/>
<dbReference type="PANTHER" id="PTHR37768">
    <property type="entry name" value="OS06G0694800 PROTEIN"/>
    <property type="match status" value="1"/>
</dbReference>
<reference evidence="3" key="1">
    <citation type="submission" date="2021-01" db="EMBL/GenBank/DDBJ databases">
        <authorList>
            <person name="Corre E."/>
            <person name="Pelletier E."/>
            <person name="Niang G."/>
            <person name="Scheremetjew M."/>
            <person name="Finn R."/>
            <person name="Kale V."/>
            <person name="Holt S."/>
            <person name="Cochrane G."/>
            <person name="Meng A."/>
            <person name="Brown T."/>
            <person name="Cohen L."/>
        </authorList>
    </citation>
    <scope>NUCLEOTIDE SEQUENCE</scope>
    <source>
        <strain evidence="3">CCMP722</strain>
    </source>
</reference>
<dbReference type="AlphaFoldDB" id="A0A7S0R827"/>
<dbReference type="EMBL" id="HBFA01020039">
    <property type="protein sequence ID" value="CAD8669999.1"/>
    <property type="molecule type" value="Transcribed_RNA"/>
</dbReference>
<evidence type="ECO:0000313" key="3">
    <source>
        <dbReference type="EMBL" id="CAD8669999.1"/>
    </source>
</evidence>
<gene>
    <name evidence="3" type="ORF">POBO1169_LOCUS10254</name>
</gene>
<keyword evidence="2" id="KW-0812">Transmembrane</keyword>
<accession>A0A7S0R827</accession>
<feature type="region of interest" description="Disordered" evidence="1">
    <location>
        <begin position="85"/>
        <end position="112"/>
    </location>
</feature>
<protein>
    <submittedName>
        <fullName evidence="3">Uncharacterized protein</fullName>
    </submittedName>
</protein>
<evidence type="ECO:0000256" key="1">
    <source>
        <dbReference type="SAM" id="MobiDB-lite"/>
    </source>
</evidence>
<evidence type="ECO:0000256" key="2">
    <source>
        <dbReference type="SAM" id="Phobius"/>
    </source>
</evidence>
<feature type="compositionally biased region" description="Low complexity" evidence="1">
    <location>
        <begin position="93"/>
        <end position="112"/>
    </location>
</feature>
<dbReference type="PANTHER" id="PTHR37768:SF2">
    <property type="entry name" value="OS06G0694800 PROTEIN"/>
    <property type="match status" value="1"/>
</dbReference>
<organism evidence="3">
    <name type="scientific">Pyramimonas obovata</name>
    <dbReference type="NCBI Taxonomy" id="1411642"/>
    <lineage>
        <taxon>Eukaryota</taxon>
        <taxon>Viridiplantae</taxon>
        <taxon>Chlorophyta</taxon>
        <taxon>Pyramimonadophyceae</taxon>
        <taxon>Pyramimonadales</taxon>
        <taxon>Pyramimonadaceae</taxon>
        <taxon>Pyramimonas</taxon>
        <taxon>Pyramimonas incertae sedis</taxon>
    </lineage>
</organism>
<keyword evidence="2" id="KW-1133">Transmembrane helix</keyword>
<keyword evidence="2" id="KW-0472">Membrane</keyword>